<keyword evidence="1" id="KW-0863">Zinc-finger</keyword>
<accession>A0A0A9WQA2</accession>
<name>A0A0A9WQA2_LYGHE</name>
<protein>
    <submittedName>
        <fullName evidence="5">Protein odd-skipped</fullName>
    </submittedName>
</protein>
<dbReference type="InterPro" id="IPR043504">
    <property type="entry name" value="Peptidase_S1_PA_chymotrypsin"/>
</dbReference>
<reference evidence="5" key="1">
    <citation type="journal article" date="2014" name="PLoS ONE">
        <title>Transcriptome-Based Identification of ABC Transporters in the Western Tarnished Plant Bug Lygus hesperus.</title>
        <authorList>
            <person name="Hull J.J."/>
            <person name="Chaney K."/>
            <person name="Geib S.M."/>
            <person name="Fabrick J.A."/>
            <person name="Brent C.S."/>
            <person name="Walsh D."/>
            <person name="Lavine L.C."/>
        </authorList>
    </citation>
    <scope>NUCLEOTIDE SEQUENCE</scope>
</reference>
<reference evidence="5" key="2">
    <citation type="submission" date="2014-07" db="EMBL/GenBank/DDBJ databases">
        <authorList>
            <person name="Hull J."/>
        </authorList>
    </citation>
    <scope>NUCLEOTIDE SEQUENCE</scope>
</reference>
<dbReference type="SUPFAM" id="SSF50494">
    <property type="entry name" value="Trypsin-like serine proteases"/>
    <property type="match status" value="1"/>
</dbReference>
<feature type="domain" description="C2H2-type" evidence="4">
    <location>
        <begin position="448"/>
        <end position="476"/>
    </location>
</feature>
<keyword evidence="3" id="KW-0812">Transmembrane</keyword>
<sequence>MSWLFPKDTEALNRIAREKAERESPYGRFKVNYLHPARDIVVGLLNDALEFDYTDVLWIFFFLGVVVSSMYLLYRCVRPRVVKGIYHFRGIHVIRPEAVMPGSPLKPGSSIPDYMVEVLQPGILRDTFMGYGMRIDEVLVMPMHVFASACSGDSVTLKGRTTLNLPLHGIESRRCNDIAYSLLDSMTWSKLGTKKATVLPTVDRSVPVTIFGREGTAAGYATKSVIPHVLNFSGSTLPGYSGSAYVSNGSAYGMHIGVAMDGNIGVSLESIRHEISTLIKGEKRRNPSNMFASNSYEDLSGLPKSKPKWTSKQAAIDASEEDLFDQYNEDPASRSKSFEDWLKGEASLTKELFDSFNDMSITQLESVINLAKNSVAEKKAVSKIYKTHGPDSFAKVLQVQEEDEEEQTESDVLAWCVSQITELRKEVSELKLRMENTGKPKQSQPKAFPCDKCSKSFASKLALVMHKVTKHTEGESAFPADHQVTEKLKPASFLGKTSPSMRRSNKGSNNTSATSVPGVASTSDMKSLSKTKPSPSQLSQYLEVLVQTISGLKAELQQ</sequence>
<dbReference type="SMART" id="SM00355">
    <property type="entry name" value="ZnF_C2H2"/>
    <property type="match status" value="1"/>
</dbReference>
<keyword evidence="3" id="KW-0472">Membrane</keyword>
<dbReference type="Gene3D" id="2.40.10.10">
    <property type="entry name" value="Trypsin-like serine proteases"/>
    <property type="match status" value="2"/>
</dbReference>
<dbReference type="EMBL" id="GBHO01033620">
    <property type="protein sequence ID" value="JAG09984.1"/>
    <property type="molecule type" value="Transcribed_RNA"/>
</dbReference>
<evidence type="ECO:0000256" key="3">
    <source>
        <dbReference type="SAM" id="Phobius"/>
    </source>
</evidence>
<dbReference type="InterPro" id="IPR013087">
    <property type="entry name" value="Znf_C2H2_type"/>
</dbReference>
<proteinExistence type="predicted"/>
<evidence type="ECO:0000256" key="2">
    <source>
        <dbReference type="SAM" id="MobiDB-lite"/>
    </source>
</evidence>
<evidence type="ECO:0000259" key="4">
    <source>
        <dbReference type="PROSITE" id="PS50157"/>
    </source>
</evidence>
<evidence type="ECO:0000313" key="5">
    <source>
        <dbReference type="EMBL" id="JAG09984.1"/>
    </source>
</evidence>
<dbReference type="PROSITE" id="PS00028">
    <property type="entry name" value="ZINC_FINGER_C2H2_1"/>
    <property type="match status" value="1"/>
</dbReference>
<dbReference type="Gene3D" id="3.30.160.60">
    <property type="entry name" value="Classic Zinc Finger"/>
    <property type="match status" value="1"/>
</dbReference>
<dbReference type="GO" id="GO:0008270">
    <property type="term" value="F:zinc ion binding"/>
    <property type="evidence" value="ECO:0007669"/>
    <property type="project" value="UniProtKB-KW"/>
</dbReference>
<feature type="region of interest" description="Disordered" evidence="2">
    <location>
        <begin position="492"/>
        <end position="537"/>
    </location>
</feature>
<gene>
    <name evidence="5" type="primary">odd_3</name>
    <name evidence="5" type="ORF">CM83_1860</name>
</gene>
<feature type="compositionally biased region" description="Polar residues" evidence="2">
    <location>
        <begin position="495"/>
        <end position="537"/>
    </location>
</feature>
<dbReference type="PROSITE" id="PS50157">
    <property type="entry name" value="ZINC_FINGER_C2H2_2"/>
    <property type="match status" value="1"/>
</dbReference>
<evidence type="ECO:0000256" key="1">
    <source>
        <dbReference type="PROSITE-ProRule" id="PRU00042"/>
    </source>
</evidence>
<feature type="transmembrane region" description="Helical" evidence="3">
    <location>
        <begin position="56"/>
        <end position="74"/>
    </location>
</feature>
<keyword evidence="3" id="KW-1133">Transmembrane helix</keyword>
<dbReference type="AlphaFoldDB" id="A0A0A9WQA2"/>
<keyword evidence="1" id="KW-0862">Zinc</keyword>
<organism evidence="5">
    <name type="scientific">Lygus hesperus</name>
    <name type="common">Western plant bug</name>
    <dbReference type="NCBI Taxonomy" id="30085"/>
    <lineage>
        <taxon>Eukaryota</taxon>
        <taxon>Metazoa</taxon>
        <taxon>Ecdysozoa</taxon>
        <taxon>Arthropoda</taxon>
        <taxon>Hexapoda</taxon>
        <taxon>Insecta</taxon>
        <taxon>Pterygota</taxon>
        <taxon>Neoptera</taxon>
        <taxon>Paraneoptera</taxon>
        <taxon>Hemiptera</taxon>
        <taxon>Heteroptera</taxon>
        <taxon>Panheteroptera</taxon>
        <taxon>Cimicomorpha</taxon>
        <taxon>Miridae</taxon>
        <taxon>Mirini</taxon>
        <taxon>Lygus</taxon>
    </lineage>
</organism>
<keyword evidence="1" id="KW-0479">Metal-binding</keyword>
<dbReference type="InterPro" id="IPR009003">
    <property type="entry name" value="Peptidase_S1_PA"/>
</dbReference>